<feature type="domain" description="Helicase C-terminal" evidence="3">
    <location>
        <begin position="451"/>
        <end position="608"/>
    </location>
</feature>
<dbReference type="InterPro" id="IPR049730">
    <property type="entry name" value="SNF2/RAD54-like_C"/>
</dbReference>
<dbReference type="AlphaFoldDB" id="A0A6B0Y5A4"/>
<dbReference type="Gene3D" id="3.40.50.10810">
    <property type="entry name" value="Tandem AAA-ATPase domain"/>
    <property type="match status" value="1"/>
</dbReference>
<comment type="caution">
    <text evidence="4">The sequence shown here is derived from an EMBL/GenBank/DDBJ whole genome shotgun (WGS) entry which is preliminary data.</text>
</comment>
<dbReference type="InterPro" id="IPR038718">
    <property type="entry name" value="SNF2-like_sf"/>
</dbReference>
<dbReference type="CDD" id="cd18793">
    <property type="entry name" value="SF2_C_SNF"/>
    <property type="match status" value="1"/>
</dbReference>
<dbReference type="EMBL" id="VXRY01000518">
    <property type="protein sequence ID" value="MXY34899.1"/>
    <property type="molecule type" value="Genomic_DNA"/>
</dbReference>
<evidence type="ECO:0000259" key="3">
    <source>
        <dbReference type="PROSITE" id="PS51194"/>
    </source>
</evidence>
<keyword evidence="4" id="KW-0347">Helicase</keyword>
<dbReference type="PROSITE" id="PS51194">
    <property type="entry name" value="HELICASE_CTER"/>
    <property type="match status" value="1"/>
</dbReference>
<accession>A0A6B0Y5A4</accession>
<dbReference type="GO" id="GO:0004386">
    <property type="term" value="F:helicase activity"/>
    <property type="evidence" value="ECO:0007669"/>
    <property type="project" value="UniProtKB-KW"/>
</dbReference>
<evidence type="ECO:0000313" key="4">
    <source>
        <dbReference type="EMBL" id="MXY34899.1"/>
    </source>
</evidence>
<proteinExistence type="predicted"/>
<organism evidence="4">
    <name type="scientific">Boseongicola sp. SB0664_bin_43</name>
    <dbReference type="NCBI Taxonomy" id="2604844"/>
    <lineage>
        <taxon>Bacteria</taxon>
        <taxon>Pseudomonadati</taxon>
        <taxon>Pseudomonadota</taxon>
        <taxon>Alphaproteobacteria</taxon>
        <taxon>Rhodobacterales</taxon>
        <taxon>Paracoccaceae</taxon>
        <taxon>Boseongicola</taxon>
    </lineage>
</organism>
<feature type="domain" description="Helicase ATP-binding" evidence="2">
    <location>
        <begin position="163"/>
        <end position="323"/>
    </location>
</feature>
<dbReference type="InterPro" id="IPR001650">
    <property type="entry name" value="Helicase_C-like"/>
</dbReference>
<keyword evidence="1" id="KW-0378">Hydrolase</keyword>
<dbReference type="PROSITE" id="PS51192">
    <property type="entry name" value="HELICASE_ATP_BIND_1"/>
    <property type="match status" value="1"/>
</dbReference>
<gene>
    <name evidence="4" type="ORF">F4Y60_12605</name>
</gene>
<name>A0A6B0Y5A4_9RHOB</name>
<keyword evidence="4" id="KW-0547">Nucleotide-binding</keyword>
<dbReference type="InterPro" id="IPR027417">
    <property type="entry name" value="P-loop_NTPase"/>
</dbReference>
<reference evidence="4" key="1">
    <citation type="submission" date="2019-09" db="EMBL/GenBank/DDBJ databases">
        <title>Characterisation of the sponge microbiome using genome-centric metagenomics.</title>
        <authorList>
            <person name="Engelberts J.P."/>
            <person name="Robbins S.J."/>
            <person name="De Goeij J.M."/>
            <person name="Aranda M."/>
            <person name="Bell S.C."/>
            <person name="Webster N.S."/>
        </authorList>
    </citation>
    <scope>NUCLEOTIDE SEQUENCE</scope>
    <source>
        <strain evidence="4">SB0664_bin_43</strain>
    </source>
</reference>
<dbReference type="InterPro" id="IPR014001">
    <property type="entry name" value="Helicase_ATP-bd"/>
</dbReference>
<evidence type="ECO:0000256" key="1">
    <source>
        <dbReference type="ARBA" id="ARBA00022801"/>
    </source>
</evidence>
<dbReference type="SMART" id="SM00490">
    <property type="entry name" value="HELICc"/>
    <property type="match status" value="1"/>
</dbReference>
<dbReference type="InterPro" id="IPR000330">
    <property type="entry name" value="SNF2_N"/>
</dbReference>
<protein>
    <submittedName>
        <fullName evidence="4">DEAD/DEAH box helicase</fullName>
    </submittedName>
</protein>
<dbReference type="Gene3D" id="3.40.50.300">
    <property type="entry name" value="P-loop containing nucleotide triphosphate hydrolases"/>
    <property type="match status" value="1"/>
</dbReference>
<dbReference type="Pfam" id="PF00176">
    <property type="entry name" value="SNF2-rel_dom"/>
    <property type="match status" value="1"/>
</dbReference>
<dbReference type="SMART" id="SM00487">
    <property type="entry name" value="DEXDc"/>
    <property type="match status" value="1"/>
</dbReference>
<sequence length="614" mass="68032">MSFQTVFEQSDNDWFSLALKLDVDGTALDLTNTILQVVASLPLDSAGNLVDGFDLDEFLADFAFYLNLSDGTMVPVQGVELAGFIEAFLEAQGLTRFHMADAGRAARLIEALDGCGAPWDGGTEILELGKRLRILATASEEDQPASLKAELRPYQAQGYGWLKALNDSGFGGILADDMGLGKTVQALSLLLHCHVERNADRPSLLVIPTSLVSNWQNEAARFAPDLKVLCLHGTKRHQRFDQIGAHDLVLTTYPLIHRDHDALFAREYELAILDEAQAVKNPAASVARHIRQITARQRIALTGTPLENNLTELWALFDWLIPGFLGDRKGFGAEYRRPIEQQGDRARQRLLTDRVRPFLLRRTKDEVVEDLPPKTVIDETVMLGGKQALLYESVRSAMDARVRAAIAEKGLSGSRITVLDALLKLRQVCCDPKLVKLDAAAKVSESAKRDRLIELLEELVSENRKVLVFSQFVEMLRLIETDVRNRGWPYAMLHGQTRDRAAVIERFQSGDAQLFLISLKAGGTGLNLTAADTVILYDPWWNPAVERQAMDRAHRIGQDKPVFVYRLYSENTVETAIKAMQARKQALADALFEGTGGGALTLTEDDLADLFGAT</sequence>
<dbReference type="CDD" id="cd18012">
    <property type="entry name" value="DEXQc_arch_SWI2_SNF2"/>
    <property type="match status" value="1"/>
</dbReference>
<dbReference type="GO" id="GO:0016787">
    <property type="term" value="F:hydrolase activity"/>
    <property type="evidence" value="ECO:0007669"/>
    <property type="project" value="UniProtKB-KW"/>
</dbReference>
<dbReference type="Pfam" id="PF00271">
    <property type="entry name" value="Helicase_C"/>
    <property type="match status" value="1"/>
</dbReference>
<evidence type="ECO:0000259" key="2">
    <source>
        <dbReference type="PROSITE" id="PS51192"/>
    </source>
</evidence>
<dbReference type="SUPFAM" id="SSF52540">
    <property type="entry name" value="P-loop containing nucleoside triphosphate hydrolases"/>
    <property type="match status" value="2"/>
</dbReference>
<dbReference type="GO" id="GO:0005524">
    <property type="term" value="F:ATP binding"/>
    <property type="evidence" value="ECO:0007669"/>
    <property type="project" value="InterPro"/>
</dbReference>
<dbReference type="PANTHER" id="PTHR10799">
    <property type="entry name" value="SNF2/RAD54 HELICASE FAMILY"/>
    <property type="match status" value="1"/>
</dbReference>
<keyword evidence="4" id="KW-0067">ATP-binding</keyword>